<feature type="region of interest" description="Disordered" evidence="1">
    <location>
        <begin position="1"/>
        <end position="36"/>
    </location>
</feature>
<evidence type="ECO:0000256" key="1">
    <source>
        <dbReference type="SAM" id="MobiDB-lite"/>
    </source>
</evidence>
<comment type="caution">
    <text evidence="2">The sequence shown here is derived from an EMBL/GenBank/DDBJ whole genome shotgun (WGS) entry which is preliminary data.</text>
</comment>
<feature type="non-terminal residue" evidence="2">
    <location>
        <position position="1"/>
    </location>
</feature>
<organism evidence="2 3">
    <name type="scientific">Thalictrum thalictroides</name>
    <name type="common">Rue-anemone</name>
    <name type="synonym">Anemone thalictroides</name>
    <dbReference type="NCBI Taxonomy" id="46969"/>
    <lineage>
        <taxon>Eukaryota</taxon>
        <taxon>Viridiplantae</taxon>
        <taxon>Streptophyta</taxon>
        <taxon>Embryophyta</taxon>
        <taxon>Tracheophyta</taxon>
        <taxon>Spermatophyta</taxon>
        <taxon>Magnoliopsida</taxon>
        <taxon>Ranunculales</taxon>
        <taxon>Ranunculaceae</taxon>
        <taxon>Thalictroideae</taxon>
        <taxon>Thalictrum</taxon>
    </lineage>
</organism>
<dbReference type="Proteomes" id="UP000554482">
    <property type="component" value="Unassembled WGS sequence"/>
</dbReference>
<protein>
    <submittedName>
        <fullName evidence="2">Uncharacterized protein</fullName>
    </submittedName>
</protein>
<dbReference type="AlphaFoldDB" id="A0A7J6V3W5"/>
<proteinExistence type="predicted"/>
<feature type="region of interest" description="Disordered" evidence="1">
    <location>
        <begin position="97"/>
        <end position="123"/>
    </location>
</feature>
<name>A0A7J6V3W5_THATH</name>
<evidence type="ECO:0000313" key="2">
    <source>
        <dbReference type="EMBL" id="KAF5179646.1"/>
    </source>
</evidence>
<gene>
    <name evidence="2" type="ORF">FRX31_030767</name>
</gene>
<sequence length="284" mass="30990">MERIRNPNSIASRTPTDDPNPKLGMKQHTELGSSTLPDLHVKGNELGNHIFTAILSSTEPASICKDKLPYTILNSHGDADEVGEKQRDAGLVLSQNQVERKSWGEREDLEEEGRPNSTDSMKLVSGVSCFDGTTGASASRASTDYGGNGATEMVAYGLHSPKKSGSNAELMDMFKNTTNKGVQFRSFTGIEVNNEVAATERVMNQPTKDGRDEDNPITEKAATTLQIRGVQGSNQEAIGEGDEWEVPQRRHTCQTRGEERTSEEQVASLAPSTIYEVTKKFSNL</sequence>
<keyword evidence="3" id="KW-1185">Reference proteome</keyword>
<accession>A0A7J6V3W5</accession>
<feature type="region of interest" description="Disordered" evidence="1">
    <location>
        <begin position="228"/>
        <end position="268"/>
    </location>
</feature>
<dbReference type="EMBL" id="JABWDY010038501">
    <property type="protein sequence ID" value="KAF5179646.1"/>
    <property type="molecule type" value="Genomic_DNA"/>
</dbReference>
<evidence type="ECO:0000313" key="3">
    <source>
        <dbReference type="Proteomes" id="UP000554482"/>
    </source>
</evidence>
<feature type="compositionally biased region" description="Polar residues" evidence="1">
    <location>
        <begin position="1"/>
        <end position="14"/>
    </location>
</feature>
<reference evidence="2 3" key="1">
    <citation type="submission" date="2020-06" db="EMBL/GenBank/DDBJ databases">
        <title>Transcriptomic and genomic resources for Thalictrum thalictroides and T. hernandezii: Facilitating candidate gene discovery in an emerging model plant lineage.</title>
        <authorList>
            <person name="Arias T."/>
            <person name="Riano-Pachon D.M."/>
            <person name="Di Stilio V.S."/>
        </authorList>
    </citation>
    <scope>NUCLEOTIDE SEQUENCE [LARGE SCALE GENOMIC DNA]</scope>
    <source>
        <strain evidence="3">cv. WT478/WT964</strain>
        <tissue evidence="2">Leaves</tissue>
    </source>
</reference>